<dbReference type="Proteomes" id="UP001054889">
    <property type="component" value="Unassembled WGS sequence"/>
</dbReference>
<protein>
    <submittedName>
        <fullName evidence="1">Uncharacterized protein</fullName>
    </submittedName>
</protein>
<organism evidence="1 2">
    <name type="scientific">Eleusine coracana subsp. coracana</name>
    <dbReference type="NCBI Taxonomy" id="191504"/>
    <lineage>
        <taxon>Eukaryota</taxon>
        <taxon>Viridiplantae</taxon>
        <taxon>Streptophyta</taxon>
        <taxon>Embryophyta</taxon>
        <taxon>Tracheophyta</taxon>
        <taxon>Spermatophyta</taxon>
        <taxon>Magnoliopsida</taxon>
        <taxon>Liliopsida</taxon>
        <taxon>Poales</taxon>
        <taxon>Poaceae</taxon>
        <taxon>PACMAD clade</taxon>
        <taxon>Chloridoideae</taxon>
        <taxon>Cynodonteae</taxon>
        <taxon>Eleusininae</taxon>
        <taxon>Eleusine</taxon>
    </lineage>
</organism>
<accession>A0AAV5BMI7</accession>
<evidence type="ECO:0000313" key="2">
    <source>
        <dbReference type="Proteomes" id="UP001054889"/>
    </source>
</evidence>
<comment type="caution">
    <text evidence="1">The sequence shown here is derived from an EMBL/GenBank/DDBJ whole genome shotgun (WGS) entry which is preliminary data.</text>
</comment>
<name>A0AAV5BMI7_ELECO</name>
<dbReference type="EMBL" id="BQKI01000001">
    <property type="protein sequence ID" value="GJM86838.1"/>
    <property type="molecule type" value="Genomic_DNA"/>
</dbReference>
<dbReference type="AlphaFoldDB" id="A0AAV5BMI7"/>
<gene>
    <name evidence="1" type="primary">ga02733</name>
    <name evidence="1" type="ORF">PR202_ga02733</name>
</gene>
<reference evidence="1" key="1">
    <citation type="journal article" date="2018" name="DNA Res.">
        <title>Multiple hybrid de novo genome assembly of finger millet, an orphan allotetraploid crop.</title>
        <authorList>
            <person name="Hatakeyama M."/>
            <person name="Aluri S."/>
            <person name="Balachadran M.T."/>
            <person name="Sivarajan S.R."/>
            <person name="Patrignani A."/>
            <person name="Gruter S."/>
            <person name="Poveda L."/>
            <person name="Shimizu-Inatsugi R."/>
            <person name="Baeten J."/>
            <person name="Francoijs K.J."/>
            <person name="Nataraja K.N."/>
            <person name="Reddy Y.A.N."/>
            <person name="Phadnis S."/>
            <person name="Ravikumar R.L."/>
            <person name="Schlapbach R."/>
            <person name="Sreeman S.M."/>
            <person name="Shimizu K.K."/>
        </authorList>
    </citation>
    <scope>NUCLEOTIDE SEQUENCE</scope>
</reference>
<sequence length="53" mass="5764">MNSACYVLLARKQPHTFSLNATTSRLCGILLLSDGTCLVSTPLSAYRMPKVGY</sequence>
<evidence type="ECO:0000313" key="1">
    <source>
        <dbReference type="EMBL" id="GJM86838.1"/>
    </source>
</evidence>
<reference evidence="1" key="2">
    <citation type="submission" date="2021-12" db="EMBL/GenBank/DDBJ databases">
        <title>Resequencing data analysis of finger millet.</title>
        <authorList>
            <person name="Hatakeyama M."/>
            <person name="Aluri S."/>
            <person name="Balachadran M.T."/>
            <person name="Sivarajan S.R."/>
            <person name="Poveda L."/>
            <person name="Shimizu-Inatsugi R."/>
            <person name="Schlapbach R."/>
            <person name="Sreeman S.M."/>
            <person name="Shimizu K.K."/>
        </authorList>
    </citation>
    <scope>NUCLEOTIDE SEQUENCE</scope>
</reference>
<keyword evidence="2" id="KW-1185">Reference proteome</keyword>
<proteinExistence type="predicted"/>